<dbReference type="Proteomes" id="UP001165289">
    <property type="component" value="Unassembled WGS sequence"/>
</dbReference>
<name>A0AAV7JY26_9METZ</name>
<evidence type="ECO:0000259" key="1">
    <source>
        <dbReference type="PROSITE" id="PS51352"/>
    </source>
</evidence>
<dbReference type="AlphaFoldDB" id="A0AAV7JY26"/>
<dbReference type="Gene3D" id="3.40.30.10">
    <property type="entry name" value="Glutaredoxin"/>
    <property type="match status" value="1"/>
</dbReference>
<protein>
    <recommendedName>
        <fullName evidence="1">Thioredoxin domain-containing protein</fullName>
    </recommendedName>
</protein>
<dbReference type="Pfam" id="PF00085">
    <property type="entry name" value="Thioredoxin"/>
    <property type="match status" value="1"/>
</dbReference>
<dbReference type="PANTHER" id="PTHR10438:SF468">
    <property type="entry name" value="THIOREDOXIN-1-RELATED"/>
    <property type="match status" value="1"/>
</dbReference>
<dbReference type="EMBL" id="JAKMXF010000255">
    <property type="protein sequence ID" value="KAI6653715.1"/>
    <property type="molecule type" value="Genomic_DNA"/>
</dbReference>
<dbReference type="CDD" id="cd02947">
    <property type="entry name" value="TRX_family"/>
    <property type="match status" value="1"/>
</dbReference>
<sequence length="109" mass="12365">MSSLPEISSIEELDCTISSTPLLLMYFYADWCTPCNLLSPSIDKLSEDFSEVKFVKVNVELMKDIKAKYEIGVIPACIVLSQGEKVYTFYGSCFETLKDELSKIRHIHS</sequence>
<accession>A0AAV7JY26</accession>
<comment type="caution">
    <text evidence="2">The sequence shown here is derived from an EMBL/GenBank/DDBJ whole genome shotgun (WGS) entry which is preliminary data.</text>
</comment>
<organism evidence="2 3">
    <name type="scientific">Oopsacas minuta</name>
    <dbReference type="NCBI Taxonomy" id="111878"/>
    <lineage>
        <taxon>Eukaryota</taxon>
        <taxon>Metazoa</taxon>
        <taxon>Porifera</taxon>
        <taxon>Hexactinellida</taxon>
        <taxon>Hexasterophora</taxon>
        <taxon>Lyssacinosida</taxon>
        <taxon>Leucopsacidae</taxon>
        <taxon>Oopsacas</taxon>
    </lineage>
</organism>
<proteinExistence type="predicted"/>
<dbReference type="InterPro" id="IPR013766">
    <property type="entry name" value="Thioredoxin_domain"/>
</dbReference>
<dbReference type="InterPro" id="IPR036249">
    <property type="entry name" value="Thioredoxin-like_sf"/>
</dbReference>
<evidence type="ECO:0000313" key="2">
    <source>
        <dbReference type="EMBL" id="KAI6653715.1"/>
    </source>
</evidence>
<dbReference type="PROSITE" id="PS00194">
    <property type="entry name" value="THIOREDOXIN_1"/>
    <property type="match status" value="1"/>
</dbReference>
<dbReference type="PANTHER" id="PTHR10438">
    <property type="entry name" value="THIOREDOXIN"/>
    <property type="match status" value="1"/>
</dbReference>
<dbReference type="PROSITE" id="PS51352">
    <property type="entry name" value="THIOREDOXIN_2"/>
    <property type="match status" value="1"/>
</dbReference>
<dbReference type="InterPro" id="IPR017937">
    <property type="entry name" value="Thioredoxin_CS"/>
</dbReference>
<reference evidence="2 3" key="1">
    <citation type="journal article" date="2023" name="BMC Biol.">
        <title>The compact genome of the sponge Oopsacas minuta (Hexactinellida) is lacking key metazoan core genes.</title>
        <authorList>
            <person name="Santini S."/>
            <person name="Schenkelaars Q."/>
            <person name="Jourda C."/>
            <person name="Duchesne M."/>
            <person name="Belahbib H."/>
            <person name="Rocher C."/>
            <person name="Selva M."/>
            <person name="Riesgo A."/>
            <person name="Vervoort M."/>
            <person name="Leys S.P."/>
            <person name="Kodjabachian L."/>
            <person name="Le Bivic A."/>
            <person name="Borchiellini C."/>
            <person name="Claverie J.M."/>
            <person name="Renard E."/>
        </authorList>
    </citation>
    <scope>NUCLEOTIDE SEQUENCE [LARGE SCALE GENOMIC DNA]</scope>
    <source>
        <strain evidence="2">SPO-2</strain>
    </source>
</reference>
<gene>
    <name evidence="2" type="ORF">LOD99_3219</name>
</gene>
<dbReference type="InterPro" id="IPR050620">
    <property type="entry name" value="Thioredoxin_H-type-like"/>
</dbReference>
<feature type="domain" description="Thioredoxin" evidence="1">
    <location>
        <begin position="1"/>
        <end position="109"/>
    </location>
</feature>
<evidence type="ECO:0000313" key="3">
    <source>
        <dbReference type="Proteomes" id="UP001165289"/>
    </source>
</evidence>
<keyword evidence="3" id="KW-1185">Reference proteome</keyword>
<dbReference type="SUPFAM" id="SSF52833">
    <property type="entry name" value="Thioredoxin-like"/>
    <property type="match status" value="1"/>
</dbReference>